<organism evidence="2">
    <name type="scientific">marine sediment metagenome</name>
    <dbReference type="NCBI Taxonomy" id="412755"/>
    <lineage>
        <taxon>unclassified sequences</taxon>
        <taxon>metagenomes</taxon>
        <taxon>ecological metagenomes</taxon>
    </lineage>
</organism>
<dbReference type="Pfam" id="PF00239">
    <property type="entry name" value="Resolvase"/>
    <property type="match status" value="1"/>
</dbReference>
<feature type="domain" description="Resolvase/invertase-type recombinase catalytic" evidence="1">
    <location>
        <begin position="2"/>
        <end position="156"/>
    </location>
</feature>
<sequence length="239" mass="27295">MKAYIYTRFSPRPDAKDCDSCKKQDDRCVSFCDQKNWEHNIATTYYDENVSGIDIERPALNALINFLAQEKEKCTIVMDSPDRLARDLMVGLILRERIIRAGNWTRHEIAYVDGSPSGGSPEETFIANTMLALATLERDRVSYRTSRGLRKRQAAGEFFGKPPIGYMRPEGKGTKLVPCLQEREAVKTARNFNDLGWASFEIAHELQDIGSFRGGLWKAKTVRKMIKKVHKWESDPEAE</sequence>
<proteinExistence type="predicted"/>
<dbReference type="SMART" id="SM00857">
    <property type="entry name" value="Resolvase"/>
    <property type="match status" value="1"/>
</dbReference>
<dbReference type="Gene3D" id="3.40.50.1390">
    <property type="entry name" value="Resolvase, N-terminal catalytic domain"/>
    <property type="match status" value="1"/>
</dbReference>
<dbReference type="PANTHER" id="PTHR30461:SF23">
    <property type="entry name" value="DNA RECOMBINASE-RELATED"/>
    <property type="match status" value="1"/>
</dbReference>
<protein>
    <recommendedName>
        <fullName evidence="1">Resolvase/invertase-type recombinase catalytic domain-containing protein</fullName>
    </recommendedName>
</protein>
<dbReference type="GO" id="GO:0000150">
    <property type="term" value="F:DNA strand exchange activity"/>
    <property type="evidence" value="ECO:0007669"/>
    <property type="project" value="InterPro"/>
</dbReference>
<dbReference type="PANTHER" id="PTHR30461">
    <property type="entry name" value="DNA-INVERTASE FROM LAMBDOID PROPHAGE"/>
    <property type="match status" value="1"/>
</dbReference>
<gene>
    <name evidence="2" type="ORF">LCGC14_1823340</name>
</gene>
<comment type="caution">
    <text evidence="2">The sequence shown here is derived from an EMBL/GenBank/DDBJ whole genome shotgun (WGS) entry which is preliminary data.</text>
</comment>
<name>A0A0F9H6F2_9ZZZZ</name>
<reference evidence="2" key="1">
    <citation type="journal article" date="2015" name="Nature">
        <title>Complex archaea that bridge the gap between prokaryotes and eukaryotes.</title>
        <authorList>
            <person name="Spang A."/>
            <person name="Saw J.H."/>
            <person name="Jorgensen S.L."/>
            <person name="Zaremba-Niedzwiedzka K."/>
            <person name="Martijn J."/>
            <person name="Lind A.E."/>
            <person name="van Eijk R."/>
            <person name="Schleper C."/>
            <person name="Guy L."/>
            <person name="Ettema T.J."/>
        </authorList>
    </citation>
    <scope>NUCLEOTIDE SEQUENCE</scope>
</reference>
<dbReference type="CDD" id="cd00338">
    <property type="entry name" value="Ser_Recombinase"/>
    <property type="match status" value="1"/>
</dbReference>
<accession>A0A0F9H6F2</accession>
<evidence type="ECO:0000259" key="1">
    <source>
        <dbReference type="PROSITE" id="PS51736"/>
    </source>
</evidence>
<dbReference type="AlphaFoldDB" id="A0A0F9H6F2"/>
<dbReference type="PROSITE" id="PS51736">
    <property type="entry name" value="RECOMBINASES_3"/>
    <property type="match status" value="1"/>
</dbReference>
<dbReference type="InterPro" id="IPR050639">
    <property type="entry name" value="SSR_resolvase"/>
</dbReference>
<dbReference type="SUPFAM" id="SSF53041">
    <property type="entry name" value="Resolvase-like"/>
    <property type="match status" value="1"/>
</dbReference>
<dbReference type="GO" id="GO:0003677">
    <property type="term" value="F:DNA binding"/>
    <property type="evidence" value="ECO:0007669"/>
    <property type="project" value="InterPro"/>
</dbReference>
<dbReference type="EMBL" id="LAZR01017891">
    <property type="protein sequence ID" value="KKL98546.1"/>
    <property type="molecule type" value="Genomic_DNA"/>
</dbReference>
<dbReference type="InterPro" id="IPR036162">
    <property type="entry name" value="Resolvase-like_N_sf"/>
</dbReference>
<evidence type="ECO:0000313" key="2">
    <source>
        <dbReference type="EMBL" id="KKL98546.1"/>
    </source>
</evidence>
<dbReference type="InterPro" id="IPR006119">
    <property type="entry name" value="Resolv_N"/>
</dbReference>